<dbReference type="InterPro" id="IPR001017">
    <property type="entry name" value="DH_E1"/>
</dbReference>
<dbReference type="PANTHER" id="PTHR11516:SF60">
    <property type="entry name" value="PYRUVATE DEHYDROGENASE E1 COMPONENT SUBUNIT ALPHA"/>
    <property type="match status" value="1"/>
</dbReference>
<feature type="domain" description="Dehydrogenase E1 component" evidence="4">
    <location>
        <begin position="1"/>
        <end position="297"/>
    </location>
</feature>
<reference evidence="5 6" key="1">
    <citation type="journal article" date="2018" name="Nat. Biotechnol.">
        <title>A standardized bacterial taxonomy based on genome phylogeny substantially revises the tree of life.</title>
        <authorList>
            <person name="Parks D.H."/>
            <person name="Chuvochina M."/>
            <person name="Waite D.W."/>
            <person name="Rinke C."/>
            <person name="Skarshewski A."/>
            <person name="Chaumeil P.A."/>
            <person name="Hugenholtz P."/>
        </authorList>
    </citation>
    <scope>NUCLEOTIDE SEQUENCE [LARGE SCALE GENOMIC DNA]</scope>
    <source>
        <strain evidence="5">UBA9158</strain>
    </source>
</reference>
<evidence type="ECO:0000313" key="6">
    <source>
        <dbReference type="Proteomes" id="UP000259273"/>
    </source>
</evidence>
<sequence length="308" mass="32552">MRTIRAFETRMGQEFEKGTVPGFTHLYSAQEAIATAVCMNLTDSDYIGSTHRGHGHSIAKGCDVKGMAAELMGKATGICKGKGGSMHVADLSKGMLGANGIVGGSAPLCVGAGLSAKTRNTGGVAVSFIGDGGSNEGAVFESMNLAVVLKLPVLFMYENNGYGEATGFSYAVGSGDISGRAGAFGMPAEKVDGTDFFAVYEAVQRAVERGREGDGPSAIEAMTTRFGGHFVGDPQLYRAKGEVEKQRREMDCIPVFVDRVLKDKSVTRKALQDIDAQVESLIEEAVEEALAAPYPGPEELFTDVYKTY</sequence>
<evidence type="ECO:0000259" key="4">
    <source>
        <dbReference type="Pfam" id="PF00676"/>
    </source>
</evidence>
<dbReference type="GO" id="GO:0004739">
    <property type="term" value="F:pyruvate dehydrogenase (acetyl-transferring) activity"/>
    <property type="evidence" value="ECO:0007669"/>
    <property type="project" value="TreeGrafter"/>
</dbReference>
<evidence type="ECO:0000256" key="1">
    <source>
        <dbReference type="ARBA" id="ARBA00001964"/>
    </source>
</evidence>
<comment type="cofactor">
    <cofactor evidence="1">
        <name>thiamine diphosphate</name>
        <dbReference type="ChEBI" id="CHEBI:58937"/>
    </cofactor>
</comment>
<evidence type="ECO:0000256" key="2">
    <source>
        <dbReference type="ARBA" id="ARBA00023002"/>
    </source>
</evidence>
<dbReference type="GO" id="GO:0006086">
    <property type="term" value="P:pyruvate decarboxylation to acetyl-CoA"/>
    <property type="evidence" value="ECO:0007669"/>
    <property type="project" value="TreeGrafter"/>
</dbReference>
<accession>A0A3C1KTL9</accession>
<organism evidence="5 6">
    <name type="scientific">Haliea salexigens</name>
    <dbReference type="NCBI Taxonomy" id="287487"/>
    <lineage>
        <taxon>Bacteria</taxon>
        <taxon>Pseudomonadati</taxon>
        <taxon>Pseudomonadota</taxon>
        <taxon>Gammaproteobacteria</taxon>
        <taxon>Cellvibrionales</taxon>
        <taxon>Halieaceae</taxon>
        <taxon>Haliea</taxon>
    </lineage>
</organism>
<keyword evidence="3" id="KW-0786">Thiamine pyrophosphate</keyword>
<dbReference type="InterPro" id="IPR050642">
    <property type="entry name" value="PDH_E1_Alpha_Subunit"/>
</dbReference>
<evidence type="ECO:0000313" key="5">
    <source>
        <dbReference type="EMBL" id="HAN29873.1"/>
    </source>
</evidence>
<dbReference type="InterPro" id="IPR029061">
    <property type="entry name" value="THDP-binding"/>
</dbReference>
<proteinExistence type="predicted"/>
<dbReference type="PANTHER" id="PTHR11516">
    <property type="entry name" value="PYRUVATE DEHYDROGENASE E1 COMPONENT, ALPHA SUBUNIT BACTERIAL AND ORGANELLAR"/>
    <property type="match status" value="1"/>
</dbReference>
<evidence type="ECO:0000256" key="3">
    <source>
        <dbReference type="ARBA" id="ARBA00023052"/>
    </source>
</evidence>
<dbReference type="AlphaFoldDB" id="A0A3C1KTL9"/>
<comment type="caution">
    <text evidence="5">The sequence shown here is derived from an EMBL/GenBank/DDBJ whole genome shotgun (WGS) entry which is preliminary data.</text>
</comment>
<keyword evidence="2" id="KW-0560">Oxidoreductase</keyword>
<name>A0A3C1KTL9_9GAMM</name>
<dbReference type="Pfam" id="PF00676">
    <property type="entry name" value="E1_dh"/>
    <property type="match status" value="1"/>
</dbReference>
<gene>
    <name evidence="5" type="ORF">DCP75_19575</name>
</gene>
<dbReference type="SUPFAM" id="SSF52518">
    <property type="entry name" value="Thiamin diphosphate-binding fold (THDP-binding)"/>
    <property type="match status" value="1"/>
</dbReference>
<dbReference type="Gene3D" id="3.40.50.970">
    <property type="match status" value="1"/>
</dbReference>
<dbReference type="CDD" id="cd02000">
    <property type="entry name" value="TPP_E1_PDC_ADC_BCADC"/>
    <property type="match status" value="1"/>
</dbReference>
<dbReference type="EMBL" id="DMND01000264">
    <property type="protein sequence ID" value="HAN29873.1"/>
    <property type="molecule type" value="Genomic_DNA"/>
</dbReference>
<protein>
    <submittedName>
        <fullName evidence="5">ABC transporter substrate-binding protein</fullName>
    </submittedName>
</protein>
<dbReference type="Proteomes" id="UP000259273">
    <property type="component" value="Unassembled WGS sequence"/>
</dbReference>